<dbReference type="PANTHER" id="PTHR43798:SF33">
    <property type="entry name" value="HYDROLASE, PUTATIVE (AFU_ORTHOLOGUE AFUA_2G14860)-RELATED"/>
    <property type="match status" value="1"/>
</dbReference>
<reference evidence="5" key="3">
    <citation type="submission" date="2025-04" db="UniProtKB">
        <authorList>
            <consortium name="RefSeq"/>
        </authorList>
    </citation>
    <scope>IDENTIFICATION</scope>
    <source>
        <strain evidence="5">CBS 304.34</strain>
    </source>
</reference>
<evidence type="ECO:0000256" key="1">
    <source>
        <dbReference type="SAM" id="MobiDB-lite"/>
    </source>
</evidence>
<evidence type="ECO:0000313" key="3">
    <source>
        <dbReference type="EMBL" id="KAF2809401.1"/>
    </source>
</evidence>
<feature type="domain" description="AB hydrolase-1" evidence="2">
    <location>
        <begin position="37"/>
        <end position="270"/>
    </location>
</feature>
<proteinExistence type="predicted"/>
<dbReference type="PRINTS" id="PR00111">
    <property type="entry name" value="ABHYDROLASE"/>
</dbReference>
<dbReference type="GO" id="GO:0046464">
    <property type="term" value="P:acylglycerol catabolic process"/>
    <property type="evidence" value="ECO:0007669"/>
    <property type="project" value="TreeGrafter"/>
</dbReference>
<dbReference type="Pfam" id="PF00561">
    <property type="entry name" value="Abhydrolase_1"/>
    <property type="match status" value="1"/>
</dbReference>
<evidence type="ECO:0000259" key="2">
    <source>
        <dbReference type="Pfam" id="PF00561"/>
    </source>
</evidence>
<protein>
    <submittedName>
        <fullName evidence="3 5">Alpha/beta-hydrolase</fullName>
    </submittedName>
</protein>
<dbReference type="InterPro" id="IPR050266">
    <property type="entry name" value="AB_hydrolase_sf"/>
</dbReference>
<dbReference type="GO" id="GO:0047372">
    <property type="term" value="F:monoacylglycerol lipase activity"/>
    <property type="evidence" value="ECO:0007669"/>
    <property type="project" value="TreeGrafter"/>
</dbReference>
<dbReference type="SUPFAM" id="SSF53474">
    <property type="entry name" value="alpha/beta-Hydrolases"/>
    <property type="match status" value="1"/>
</dbReference>
<reference evidence="3 5" key="1">
    <citation type="journal article" date="2020" name="Stud. Mycol.">
        <title>101 Dothideomycetes genomes: a test case for predicting lifestyles and emergence of pathogens.</title>
        <authorList>
            <person name="Haridas S."/>
            <person name="Albert R."/>
            <person name="Binder M."/>
            <person name="Bloem J."/>
            <person name="Labutti K."/>
            <person name="Salamov A."/>
            <person name="Andreopoulos B."/>
            <person name="Baker S."/>
            <person name="Barry K."/>
            <person name="Bills G."/>
            <person name="Bluhm B."/>
            <person name="Cannon C."/>
            <person name="Castanera R."/>
            <person name="Culley D."/>
            <person name="Daum C."/>
            <person name="Ezra D."/>
            <person name="Gonzalez J."/>
            <person name="Henrissat B."/>
            <person name="Kuo A."/>
            <person name="Liang C."/>
            <person name="Lipzen A."/>
            <person name="Lutzoni F."/>
            <person name="Magnuson J."/>
            <person name="Mondo S."/>
            <person name="Nolan M."/>
            <person name="Ohm R."/>
            <person name="Pangilinan J."/>
            <person name="Park H.-J."/>
            <person name="Ramirez L."/>
            <person name="Alfaro M."/>
            <person name="Sun H."/>
            <person name="Tritt A."/>
            <person name="Yoshinaga Y."/>
            <person name="Zwiers L.-H."/>
            <person name="Turgeon B."/>
            <person name="Goodwin S."/>
            <person name="Spatafora J."/>
            <person name="Crous P."/>
            <person name="Grigoriev I."/>
        </authorList>
    </citation>
    <scope>NUCLEOTIDE SEQUENCE</scope>
    <source>
        <strain evidence="3 5">CBS 304.34</strain>
    </source>
</reference>
<keyword evidence="4" id="KW-1185">Reference proteome</keyword>
<dbReference type="Proteomes" id="UP000504636">
    <property type="component" value="Unplaced"/>
</dbReference>
<gene>
    <name evidence="3 5" type="ORF">BDZ99DRAFT_443650</name>
</gene>
<dbReference type="RefSeq" id="XP_033576365.1">
    <property type="nucleotide sequence ID" value="XM_033717863.1"/>
</dbReference>
<name>A0A6A6YKQ8_9PEZI</name>
<accession>A0A6A6YKQ8</accession>
<dbReference type="AlphaFoldDB" id="A0A6A6YKQ8"/>
<dbReference type="GeneID" id="54458756"/>
<reference evidence="5" key="2">
    <citation type="submission" date="2020-04" db="EMBL/GenBank/DDBJ databases">
        <authorList>
            <consortium name="NCBI Genome Project"/>
        </authorList>
    </citation>
    <scope>NUCLEOTIDE SEQUENCE</scope>
    <source>
        <strain evidence="5">CBS 304.34</strain>
    </source>
</reference>
<evidence type="ECO:0000313" key="5">
    <source>
        <dbReference type="RefSeq" id="XP_033576365.1"/>
    </source>
</evidence>
<dbReference type="OrthoDB" id="8119704at2759"/>
<organism evidence="3">
    <name type="scientific">Mytilinidion resinicola</name>
    <dbReference type="NCBI Taxonomy" id="574789"/>
    <lineage>
        <taxon>Eukaryota</taxon>
        <taxon>Fungi</taxon>
        <taxon>Dikarya</taxon>
        <taxon>Ascomycota</taxon>
        <taxon>Pezizomycotina</taxon>
        <taxon>Dothideomycetes</taxon>
        <taxon>Pleosporomycetidae</taxon>
        <taxon>Mytilinidiales</taxon>
        <taxon>Mytilinidiaceae</taxon>
        <taxon>Mytilinidion</taxon>
    </lineage>
</organism>
<evidence type="ECO:0000313" key="4">
    <source>
        <dbReference type="Proteomes" id="UP000504636"/>
    </source>
</evidence>
<feature type="region of interest" description="Disordered" evidence="1">
    <location>
        <begin position="1"/>
        <end position="28"/>
    </location>
</feature>
<dbReference type="GO" id="GO:0016020">
    <property type="term" value="C:membrane"/>
    <property type="evidence" value="ECO:0007669"/>
    <property type="project" value="TreeGrafter"/>
</dbReference>
<dbReference type="PANTHER" id="PTHR43798">
    <property type="entry name" value="MONOACYLGLYCEROL LIPASE"/>
    <property type="match status" value="1"/>
</dbReference>
<dbReference type="EMBL" id="MU003701">
    <property type="protein sequence ID" value="KAF2809401.1"/>
    <property type="molecule type" value="Genomic_DNA"/>
</dbReference>
<dbReference type="InterPro" id="IPR000073">
    <property type="entry name" value="AB_hydrolase_1"/>
</dbReference>
<sequence length="295" mass="31523">MQTADSAGNTFVEHPNGQRTHIVVDDDDRAGPGARETVLIQHGFCRTAAHWQHWAAALVARGFRVVRRDLRGHGLSSYPLADADDGYDYSLDTLLLEMVQTLDALGVARCHFIGESTSGMLGEAFAARHPQRLLSLTVIAAPTHLPPPALELFAFGHTSWPAACRAMGARGWAEALASLSGTVASPDPAALKAWLDLVAVSSSEGLAGYAQFLSTLDARPYLKDIDVPMLILAPANSAATTLPEQRALAEQVAGARLEVVNGRGHEIYVEMAEDCQRLFFDFVDGLGGLGVGKVQ</sequence>
<keyword evidence="3" id="KW-0378">Hydrolase</keyword>
<dbReference type="Gene3D" id="3.40.50.1820">
    <property type="entry name" value="alpha/beta hydrolase"/>
    <property type="match status" value="1"/>
</dbReference>
<dbReference type="InterPro" id="IPR029058">
    <property type="entry name" value="AB_hydrolase_fold"/>
</dbReference>